<keyword evidence="3" id="KW-0378">Hydrolase</keyword>
<reference evidence="4" key="2">
    <citation type="journal article" date="2019" name="MicrobiologyOpen">
        <title>High-quality draft genome sequence of Gaiella occulta isolated from a 150 meter deep mineral water borehole and comparison with the genome sequences of other deep-branching lineages of the phylum Actinobacteria.</title>
        <authorList>
            <person name="Severino R."/>
            <person name="Froufe H.J.C."/>
            <person name="Barroso C."/>
            <person name="Albuquerque L."/>
            <person name="Lobo-da-Cunha A."/>
            <person name="da Costa M.S."/>
            <person name="Egas C."/>
        </authorList>
    </citation>
    <scope>NUCLEOTIDE SEQUENCE [LARGE SCALE GENOMIC DNA]</scope>
    <source>
        <strain evidence="4">F2-233</strain>
    </source>
</reference>
<evidence type="ECO:0000256" key="1">
    <source>
        <dbReference type="SAM" id="MobiDB-lite"/>
    </source>
</evidence>
<dbReference type="Gene3D" id="3.40.50.1820">
    <property type="entry name" value="alpha/beta hydrolase"/>
    <property type="match status" value="1"/>
</dbReference>
<dbReference type="AlphaFoldDB" id="A0A7M2YWX2"/>
<feature type="region of interest" description="Disordered" evidence="1">
    <location>
        <begin position="231"/>
        <end position="257"/>
    </location>
</feature>
<feature type="domain" description="AB hydrolase-1" evidence="2">
    <location>
        <begin position="19"/>
        <end position="244"/>
    </location>
</feature>
<proteinExistence type="predicted"/>
<organism evidence="3 4">
    <name type="scientific">Gaiella occulta</name>
    <dbReference type="NCBI Taxonomy" id="1002870"/>
    <lineage>
        <taxon>Bacteria</taxon>
        <taxon>Bacillati</taxon>
        <taxon>Actinomycetota</taxon>
        <taxon>Thermoleophilia</taxon>
        <taxon>Gaiellales</taxon>
        <taxon>Gaiellaceae</taxon>
        <taxon>Gaiella</taxon>
    </lineage>
</organism>
<dbReference type="InterPro" id="IPR029058">
    <property type="entry name" value="AB_hydrolase_fold"/>
</dbReference>
<evidence type="ECO:0000259" key="2">
    <source>
        <dbReference type="Pfam" id="PF12697"/>
    </source>
</evidence>
<name>A0A7M2YWX2_9ACTN</name>
<keyword evidence="4" id="KW-1185">Reference proteome</keyword>
<sequence>MRHPFGGPRIAEIGAGPRLLLVHGSFARAEDTFVAQRELADTFRLVFVTRRGFHRDSERVDWEADAADLVELLDEPAHVVGHSYGGLGCLLASARVPERILSLTVIEPPAFSLLPEDPDVARLVTRLRAVFAEGGEPADVYADFVEAFGFPRPTRVRPHLVPALRASARERGPWEAVLPLGELRRAGFPKLVATGDWRSLSEPARSVGGVVFNRVADALAEAIAAERLTVEGAGHSPHQSSEIVNDRLRSRAASRGG</sequence>
<evidence type="ECO:0000313" key="3">
    <source>
        <dbReference type="EMBL" id="RDI74384.1"/>
    </source>
</evidence>
<dbReference type="SUPFAM" id="SSF53474">
    <property type="entry name" value="alpha/beta-Hydrolases"/>
    <property type="match status" value="1"/>
</dbReference>
<dbReference type="EMBL" id="QQZY01000004">
    <property type="protein sequence ID" value="RDI74384.1"/>
    <property type="molecule type" value="Genomic_DNA"/>
</dbReference>
<comment type="caution">
    <text evidence="3">The sequence shown here is derived from an EMBL/GenBank/DDBJ whole genome shotgun (WGS) entry which is preliminary data.</text>
</comment>
<dbReference type="InterPro" id="IPR000073">
    <property type="entry name" value="AB_hydrolase_1"/>
</dbReference>
<accession>A0A7M2YWX2</accession>
<dbReference type="Pfam" id="PF12697">
    <property type="entry name" value="Abhydrolase_6"/>
    <property type="match status" value="1"/>
</dbReference>
<evidence type="ECO:0000313" key="4">
    <source>
        <dbReference type="Proteomes" id="UP000254134"/>
    </source>
</evidence>
<dbReference type="Proteomes" id="UP000254134">
    <property type="component" value="Unassembled WGS sequence"/>
</dbReference>
<dbReference type="RefSeq" id="WP_114796381.1">
    <property type="nucleotide sequence ID" value="NZ_QQZY01000004.1"/>
</dbReference>
<dbReference type="GO" id="GO:0016787">
    <property type="term" value="F:hydrolase activity"/>
    <property type="evidence" value="ECO:0007669"/>
    <property type="project" value="UniProtKB-KW"/>
</dbReference>
<reference evidence="3 4" key="1">
    <citation type="submission" date="2018-07" db="EMBL/GenBank/DDBJ databases">
        <title>High-quality-draft genome sequence of Gaiella occulta.</title>
        <authorList>
            <person name="Severino R."/>
            <person name="Froufe H.J.C."/>
            <person name="Rainey F.A."/>
            <person name="Barroso C."/>
            <person name="Albuquerque L."/>
            <person name="Lobo-Da-Cunha A."/>
            <person name="Da Costa M.S."/>
            <person name="Egas C."/>
        </authorList>
    </citation>
    <scope>NUCLEOTIDE SEQUENCE [LARGE SCALE GENOMIC DNA]</scope>
    <source>
        <strain evidence="3 4">F2-233</strain>
    </source>
</reference>
<protein>
    <submittedName>
        <fullName evidence="3">Alpha/beta hydrolase</fullName>
    </submittedName>
</protein>
<gene>
    <name evidence="3" type="ORF">Gocc_1960</name>
</gene>
<dbReference type="OrthoDB" id="63519at2"/>